<accession>A0A0B2X600</accession>
<name>A0A0B2X600_METAS</name>
<sequence>MPPPRLLLLAGPPPSSTITEASCSVHHFDKPFQDLLALPAAPSREPPPATRYTAWRSLPLLRQPLPTSFSQVHQLRREPLNPPGTATFFTTADTTSPGHGGTADVLAQFCEESLAAHNSTAAPEPDGVGLDWTTHDASSPATTPGLPLPLPHGRRVPPPVPPHLSDLEDVPSAARVAALQPQTVTLNLIAGVLSVARPRTVTTRWGSTLSLVEVLVGDETAAGFAVTFWVPADKAAESDVLKLRRQDVVLMENVALHVFRGKVYGQSLRRGWTRLHLLWRAQGGGLYSTRRLARAGRHENEDENESPQVGKARAVRDWVVRFVGLDGKGGNEDAVDWDRPPDHTQ</sequence>
<feature type="compositionally biased region" description="Basic and acidic residues" evidence="1">
    <location>
        <begin position="336"/>
        <end position="345"/>
    </location>
</feature>
<reference evidence="2 3" key="1">
    <citation type="journal article" date="2014" name="Proc. Natl. Acad. Sci. U.S.A.">
        <title>Trajectory and genomic determinants of fungal-pathogen speciation and host adaptation.</title>
        <authorList>
            <person name="Hu X."/>
            <person name="Xiao G."/>
            <person name="Zheng P."/>
            <person name="Shang Y."/>
            <person name="Su Y."/>
            <person name="Zhang X."/>
            <person name="Liu X."/>
            <person name="Zhan S."/>
            <person name="St Leger R.J."/>
            <person name="Wang C."/>
        </authorList>
    </citation>
    <scope>NUCLEOTIDE SEQUENCE [LARGE SCALE GENOMIC DNA]</scope>
    <source>
        <strain evidence="2 3">ARSEF 1941</strain>
    </source>
</reference>
<evidence type="ECO:0000256" key="1">
    <source>
        <dbReference type="SAM" id="MobiDB-lite"/>
    </source>
</evidence>
<dbReference type="GeneID" id="63735235"/>
<dbReference type="OrthoDB" id="5378679at2759"/>
<dbReference type="InterPro" id="IPR012340">
    <property type="entry name" value="NA-bd_OB-fold"/>
</dbReference>
<dbReference type="HOGENOM" id="CLU_054588_0_0_1"/>
<evidence type="ECO:0000313" key="2">
    <source>
        <dbReference type="EMBL" id="KHO01779.1"/>
    </source>
</evidence>
<dbReference type="Proteomes" id="UP000030816">
    <property type="component" value="Unassembled WGS sequence"/>
</dbReference>
<keyword evidence="3" id="KW-1185">Reference proteome</keyword>
<dbReference type="RefSeq" id="XP_040682844.1">
    <property type="nucleotide sequence ID" value="XM_040819579.1"/>
</dbReference>
<dbReference type="EMBL" id="AZHE01000001">
    <property type="protein sequence ID" value="KHO01779.1"/>
    <property type="molecule type" value="Genomic_DNA"/>
</dbReference>
<dbReference type="AlphaFoldDB" id="A0A0B2X600"/>
<gene>
    <name evidence="2" type="ORF">MAM_00780</name>
</gene>
<feature type="region of interest" description="Disordered" evidence="1">
    <location>
        <begin position="325"/>
        <end position="345"/>
    </location>
</feature>
<proteinExistence type="predicted"/>
<dbReference type="Gene3D" id="2.40.50.140">
    <property type="entry name" value="Nucleic acid-binding proteins"/>
    <property type="match status" value="1"/>
</dbReference>
<comment type="caution">
    <text evidence="2">The sequence shown here is derived from an EMBL/GenBank/DDBJ whole genome shotgun (WGS) entry which is preliminary data.</text>
</comment>
<dbReference type="SUPFAM" id="SSF50249">
    <property type="entry name" value="Nucleic acid-binding proteins"/>
    <property type="match status" value="1"/>
</dbReference>
<organism evidence="2 3">
    <name type="scientific">Metarhizium album (strain ARSEF 1941)</name>
    <dbReference type="NCBI Taxonomy" id="1081103"/>
    <lineage>
        <taxon>Eukaryota</taxon>
        <taxon>Fungi</taxon>
        <taxon>Dikarya</taxon>
        <taxon>Ascomycota</taxon>
        <taxon>Pezizomycotina</taxon>
        <taxon>Sordariomycetes</taxon>
        <taxon>Hypocreomycetidae</taxon>
        <taxon>Hypocreales</taxon>
        <taxon>Clavicipitaceae</taxon>
        <taxon>Metarhizium</taxon>
    </lineage>
</organism>
<evidence type="ECO:0000313" key="3">
    <source>
        <dbReference type="Proteomes" id="UP000030816"/>
    </source>
</evidence>
<protein>
    <submittedName>
        <fullName evidence="2">Nucleic acid-binding, OB-fold protein</fullName>
    </submittedName>
</protein>